<dbReference type="Proteomes" id="UP000324222">
    <property type="component" value="Unassembled WGS sequence"/>
</dbReference>
<name>A0A5B7DT88_PORTR</name>
<organism evidence="1 2">
    <name type="scientific">Portunus trituberculatus</name>
    <name type="common">Swimming crab</name>
    <name type="synonym">Neptunus trituberculatus</name>
    <dbReference type="NCBI Taxonomy" id="210409"/>
    <lineage>
        <taxon>Eukaryota</taxon>
        <taxon>Metazoa</taxon>
        <taxon>Ecdysozoa</taxon>
        <taxon>Arthropoda</taxon>
        <taxon>Crustacea</taxon>
        <taxon>Multicrustacea</taxon>
        <taxon>Malacostraca</taxon>
        <taxon>Eumalacostraca</taxon>
        <taxon>Eucarida</taxon>
        <taxon>Decapoda</taxon>
        <taxon>Pleocyemata</taxon>
        <taxon>Brachyura</taxon>
        <taxon>Eubrachyura</taxon>
        <taxon>Portunoidea</taxon>
        <taxon>Portunidae</taxon>
        <taxon>Portuninae</taxon>
        <taxon>Portunus</taxon>
    </lineage>
</organism>
<accession>A0A5B7DT88</accession>
<keyword evidence="2" id="KW-1185">Reference proteome</keyword>
<sequence>MNQNELEWVVTRGGRVGTEWDVRKWKSEINRDVKSKGLNEWRNGMERKTTLEWYKVKEAPMVFLGCVFVLYRSSQSKGLALERSRATCSTKIKIKILTKK</sequence>
<proteinExistence type="predicted"/>
<comment type="caution">
    <text evidence="1">The sequence shown here is derived from an EMBL/GenBank/DDBJ whole genome shotgun (WGS) entry which is preliminary data.</text>
</comment>
<evidence type="ECO:0000313" key="1">
    <source>
        <dbReference type="EMBL" id="MPC24618.1"/>
    </source>
</evidence>
<evidence type="ECO:0000313" key="2">
    <source>
        <dbReference type="Proteomes" id="UP000324222"/>
    </source>
</evidence>
<dbReference type="EMBL" id="VSRR010001352">
    <property type="protein sequence ID" value="MPC24618.1"/>
    <property type="molecule type" value="Genomic_DNA"/>
</dbReference>
<dbReference type="AlphaFoldDB" id="A0A5B7DT88"/>
<gene>
    <name evidence="1" type="ORF">E2C01_017706</name>
</gene>
<reference evidence="1 2" key="1">
    <citation type="submission" date="2019-05" db="EMBL/GenBank/DDBJ databases">
        <title>Another draft genome of Portunus trituberculatus and its Hox gene families provides insights of decapod evolution.</title>
        <authorList>
            <person name="Jeong J.-H."/>
            <person name="Song I."/>
            <person name="Kim S."/>
            <person name="Choi T."/>
            <person name="Kim D."/>
            <person name="Ryu S."/>
            <person name="Kim W."/>
        </authorList>
    </citation>
    <scope>NUCLEOTIDE SEQUENCE [LARGE SCALE GENOMIC DNA]</scope>
    <source>
        <tissue evidence="1">Muscle</tissue>
    </source>
</reference>
<protein>
    <submittedName>
        <fullName evidence="1">Uncharacterized protein</fullName>
    </submittedName>
</protein>